<feature type="region of interest" description="Disordered" evidence="1">
    <location>
        <begin position="1"/>
        <end position="59"/>
    </location>
</feature>
<dbReference type="AlphaFoldDB" id="A0ABC8SMJ3"/>
<organism evidence="2 3">
    <name type="scientific">Ilex paraguariensis</name>
    <name type="common">yerba mate</name>
    <dbReference type="NCBI Taxonomy" id="185542"/>
    <lineage>
        <taxon>Eukaryota</taxon>
        <taxon>Viridiplantae</taxon>
        <taxon>Streptophyta</taxon>
        <taxon>Embryophyta</taxon>
        <taxon>Tracheophyta</taxon>
        <taxon>Spermatophyta</taxon>
        <taxon>Magnoliopsida</taxon>
        <taxon>eudicotyledons</taxon>
        <taxon>Gunneridae</taxon>
        <taxon>Pentapetalae</taxon>
        <taxon>asterids</taxon>
        <taxon>campanulids</taxon>
        <taxon>Aquifoliales</taxon>
        <taxon>Aquifoliaceae</taxon>
        <taxon>Ilex</taxon>
    </lineage>
</organism>
<dbReference type="Proteomes" id="UP001642360">
    <property type="component" value="Unassembled WGS sequence"/>
</dbReference>
<sequence length="59" mass="6272">MRSIEECSPVVESTLEEPGNMEVNETPAPISDMASSDATTSDGFLSLVPESPSLENITE</sequence>
<feature type="non-terminal residue" evidence="2">
    <location>
        <position position="59"/>
    </location>
</feature>
<evidence type="ECO:0000313" key="3">
    <source>
        <dbReference type="Proteomes" id="UP001642360"/>
    </source>
</evidence>
<comment type="caution">
    <text evidence="2">The sequence shown here is derived from an EMBL/GenBank/DDBJ whole genome shotgun (WGS) entry which is preliminary data.</text>
</comment>
<dbReference type="EMBL" id="CAUOFW020003169">
    <property type="protein sequence ID" value="CAK9158416.1"/>
    <property type="molecule type" value="Genomic_DNA"/>
</dbReference>
<proteinExistence type="predicted"/>
<evidence type="ECO:0000313" key="2">
    <source>
        <dbReference type="EMBL" id="CAK9158416.1"/>
    </source>
</evidence>
<feature type="compositionally biased region" description="Low complexity" evidence="1">
    <location>
        <begin position="31"/>
        <end position="42"/>
    </location>
</feature>
<name>A0ABC8SMJ3_9AQUA</name>
<accession>A0ABC8SMJ3</accession>
<evidence type="ECO:0000256" key="1">
    <source>
        <dbReference type="SAM" id="MobiDB-lite"/>
    </source>
</evidence>
<gene>
    <name evidence="2" type="ORF">ILEXP_LOCUS27056</name>
</gene>
<reference evidence="2 3" key="1">
    <citation type="submission" date="2024-02" db="EMBL/GenBank/DDBJ databases">
        <authorList>
            <person name="Vignale AGUSTIN F."/>
            <person name="Sosa J E."/>
            <person name="Modenutti C."/>
        </authorList>
    </citation>
    <scope>NUCLEOTIDE SEQUENCE [LARGE SCALE GENOMIC DNA]</scope>
</reference>
<protein>
    <submittedName>
        <fullName evidence="2">Uncharacterized protein</fullName>
    </submittedName>
</protein>
<keyword evidence="3" id="KW-1185">Reference proteome</keyword>